<name>A0AAD3P5C5_NEPGR</name>
<evidence type="ECO:0000313" key="3">
    <source>
        <dbReference type="Proteomes" id="UP001279734"/>
    </source>
</evidence>
<sequence length="128" mass="12848">MARPVCKCARPPAMECLISNSCLILDGEGVPPHVCSGDGSVLPPLFLGSVMGMGSSRAQSSSLAGGQDELSGLARELGQDGDEEPDDVCSGAIEAPTSLDLPSVGALPHRSEGKGSASPGKEAFVLVG</sequence>
<organism evidence="2 3">
    <name type="scientific">Nepenthes gracilis</name>
    <name type="common">Slender pitcher plant</name>
    <dbReference type="NCBI Taxonomy" id="150966"/>
    <lineage>
        <taxon>Eukaryota</taxon>
        <taxon>Viridiplantae</taxon>
        <taxon>Streptophyta</taxon>
        <taxon>Embryophyta</taxon>
        <taxon>Tracheophyta</taxon>
        <taxon>Spermatophyta</taxon>
        <taxon>Magnoliopsida</taxon>
        <taxon>eudicotyledons</taxon>
        <taxon>Gunneridae</taxon>
        <taxon>Pentapetalae</taxon>
        <taxon>Caryophyllales</taxon>
        <taxon>Nepenthaceae</taxon>
        <taxon>Nepenthes</taxon>
    </lineage>
</organism>
<dbReference type="Proteomes" id="UP001279734">
    <property type="component" value="Unassembled WGS sequence"/>
</dbReference>
<protein>
    <submittedName>
        <fullName evidence="2">Uncharacterized protein</fullName>
    </submittedName>
</protein>
<evidence type="ECO:0000256" key="1">
    <source>
        <dbReference type="SAM" id="MobiDB-lite"/>
    </source>
</evidence>
<accession>A0AAD3P5C5</accession>
<dbReference type="AlphaFoldDB" id="A0AAD3P5C5"/>
<feature type="region of interest" description="Disordered" evidence="1">
    <location>
        <begin position="56"/>
        <end position="128"/>
    </location>
</feature>
<dbReference type="EMBL" id="BSYO01000001">
    <property type="protein sequence ID" value="GMH00104.1"/>
    <property type="molecule type" value="Genomic_DNA"/>
</dbReference>
<reference evidence="2" key="1">
    <citation type="submission" date="2023-05" db="EMBL/GenBank/DDBJ databases">
        <title>Nepenthes gracilis genome sequencing.</title>
        <authorList>
            <person name="Fukushima K."/>
        </authorList>
    </citation>
    <scope>NUCLEOTIDE SEQUENCE</scope>
    <source>
        <strain evidence="2">SING2019-196</strain>
    </source>
</reference>
<evidence type="ECO:0000313" key="2">
    <source>
        <dbReference type="EMBL" id="GMH00104.1"/>
    </source>
</evidence>
<proteinExistence type="predicted"/>
<comment type="caution">
    <text evidence="2">The sequence shown here is derived from an EMBL/GenBank/DDBJ whole genome shotgun (WGS) entry which is preliminary data.</text>
</comment>
<gene>
    <name evidence="2" type="ORF">Nepgr_001943</name>
</gene>
<keyword evidence="3" id="KW-1185">Reference proteome</keyword>